<dbReference type="STRING" id="1676925.ENSPKIP00000002857"/>
<proteinExistence type="predicted"/>
<dbReference type="GeneTree" id="ENSGT00940000176197"/>
<dbReference type="PANTHER" id="PTHR10758:SF2">
    <property type="entry name" value="26S PROTEASOME NON-ATPASE REGULATORY SUBUNIT 3"/>
    <property type="match status" value="1"/>
</dbReference>
<protein>
    <recommendedName>
        <fullName evidence="1">26S proteasome non-ATPase regulatory subunit 3 N-terminal TPR repeats domain-containing protein</fullName>
    </recommendedName>
</protein>
<reference evidence="2" key="2">
    <citation type="submission" date="2025-09" db="UniProtKB">
        <authorList>
            <consortium name="Ensembl"/>
        </authorList>
    </citation>
    <scope>IDENTIFICATION</scope>
</reference>
<sequence length="344" mass="39067">MKCQKPNISICINAQILKFILRDVSCSHTLIDQPVDIEGGDQFHPRTGFAAATPPPAGVEPYLQASPYYLLKKVSGNLLQNISSHNCWVLDLVVAKCYYYNSRVRSSSRTQMSPQGSYLHACMCTSALCHNTDSQAFLLNLILNSSMYNRYDLVENLVPISDFPKQMHKHLIVVELLLEEIPDWLQFRQHFMNRFLMAYLLLTQSEGNLASFSGFLDQFRKRFLADGSFTFTLIICLRHNVIKTIESSIACILQPQTIPSSWAVTVLFPLYKANEEGMIKTSINHEKGCKLELVFHQRISFCLDTHMYVSVNHFLKSSQLLSHYAHSGRSGSLHPVTLKTDGLR</sequence>
<evidence type="ECO:0000313" key="3">
    <source>
        <dbReference type="Proteomes" id="UP000261540"/>
    </source>
</evidence>
<evidence type="ECO:0000259" key="1">
    <source>
        <dbReference type="Pfam" id="PF25573"/>
    </source>
</evidence>
<dbReference type="InterPro" id="IPR057985">
    <property type="entry name" value="TPR_PSMD3_N"/>
</dbReference>
<dbReference type="InterPro" id="IPR050756">
    <property type="entry name" value="CSN3"/>
</dbReference>
<dbReference type="Pfam" id="PF25573">
    <property type="entry name" value="TPR_PSMD3_N"/>
    <property type="match status" value="1"/>
</dbReference>
<keyword evidence="3" id="KW-1185">Reference proteome</keyword>
<evidence type="ECO:0000313" key="2">
    <source>
        <dbReference type="Ensembl" id="ENSPKIP00000002857.1"/>
    </source>
</evidence>
<dbReference type="GO" id="GO:0008541">
    <property type="term" value="C:proteasome regulatory particle, lid subcomplex"/>
    <property type="evidence" value="ECO:0007669"/>
    <property type="project" value="TreeGrafter"/>
</dbReference>
<organism evidence="2 3">
    <name type="scientific">Paramormyrops kingsleyae</name>
    <dbReference type="NCBI Taxonomy" id="1676925"/>
    <lineage>
        <taxon>Eukaryota</taxon>
        <taxon>Metazoa</taxon>
        <taxon>Chordata</taxon>
        <taxon>Craniata</taxon>
        <taxon>Vertebrata</taxon>
        <taxon>Euteleostomi</taxon>
        <taxon>Actinopterygii</taxon>
        <taxon>Neopterygii</taxon>
        <taxon>Teleostei</taxon>
        <taxon>Osteoglossocephala</taxon>
        <taxon>Osteoglossomorpha</taxon>
        <taxon>Osteoglossiformes</taxon>
        <taxon>Mormyridae</taxon>
        <taxon>Paramormyrops</taxon>
    </lineage>
</organism>
<reference evidence="2" key="1">
    <citation type="submission" date="2025-08" db="UniProtKB">
        <authorList>
            <consortium name="Ensembl"/>
        </authorList>
    </citation>
    <scope>IDENTIFICATION</scope>
</reference>
<dbReference type="Proteomes" id="UP000261540">
    <property type="component" value="Unplaced"/>
</dbReference>
<dbReference type="PANTHER" id="PTHR10758">
    <property type="entry name" value="26S PROTEASOME NON-ATPASE REGULATORY SUBUNIT 3/COP9 SIGNALOSOME COMPLEX SUBUNIT 3"/>
    <property type="match status" value="1"/>
</dbReference>
<dbReference type="Ensembl" id="ENSPKIT00000026811.1">
    <property type="protein sequence ID" value="ENSPKIP00000002857.1"/>
    <property type="gene ID" value="ENSPKIG00000020572.1"/>
</dbReference>
<dbReference type="GO" id="GO:0006511">
    <property type="term" value="P:ubiquitin-dependent protein catabolic process"/>
    <property type="evidence" value="ECO:0007669"/>
    <property type="project" value="TreeGrafter"/>
</dbReference>
<dbReference type="AlphaFoldDB" id="A0A3B3Q869"/>
<accession>A0A3B3Q869</accession>
<name>A0A3B3Q869_9TELE</name>
<feature type="domain" description="26S proteasome non-ATPase regulatory subunit 3 N-terminal TPR repeats" evidence="1">
    <location>
        <begin position="73"/>
        <end position="166"/>
    </location>
</feature>